<comment type="subcellular location">
    <subcellularLocation>
        <location evidence="1">Cell membrane</location>
        <topology evidence="1">Multi-pass membrane protein</topology>
    </subcellularLocation>
</comment>
<dbReference type="InterPro" id="IPR011701">
    <property type="entry name" value="MFS"/>
</dbReference>
<keyword evidence="6 8" id="KW-1133">Transmembrane helix</keyword>
<feature type="transmembrane region" description="Helical" evidence="8">
    <location>
        <begin position="135"/>
        <end position="156"/>
    </location>
</feature>
<gene>
    <name evidence="10" type="ORF">MGWOODY_XGa2084</name>
</gene>
<evidence type="ECO:0000256" key="6">
    <source>
        <dbReference type="ARBA" id="ARBA00022989"/>
    </source>
</evidence>
<feature type="transmembrane region" description="Helical" evidence="8">
    <location>
        <begin position="283"/>
        <end position="301"/>
    </location>
</feature>
<comment type="similarity">
    <text evidence="2">Belongs to the major facilitator superfamily. Bcr/CmlA family.</text>
</comment>
<reference evidence="10" key="1">
    <citation type="submission" date="2015-10" db="EMBL/GenBank/DDBJ databases">
        <authorList>
            <person name="Gilbert D.G."/>
        </authorList>
    </citation>
    <scope>NUCLEOTIDE SEQUENCE</scope>
</reference>
<evidence type="ECO:0000259" key="9">
    <source>
        <dbReference type="PROSITE" id="PS50850"/>
    </source>
</evidence>
<evidence type="ECO:0000313" key="10">
    <source>
        <dbReference type="EMBL" id="CUS55016.1"/>
    </source>
</evidence>
<feature type="transmembrane region" description="Helical" evidence="8">
    <location>
        <begin position="342"/>
        <end position="363"/>
    </location>
</feature>
<evidence type="ECO:0000256" key="8">
    <source>
        <dbReference type="SAM" id="Phobius"/>
    </source>
</evidence>
<dbReference type="GO" id="GO:1990961">
    <property type="term" value="P:xenobiotic detoxification by transmembrane export across the plasma membrane"/>
    <property type="evidence" value="ECO:0007669"/>
    <property type="project" value="InterPro"/>
</dbReference>
<feature type="transmembrane region" description="Helical" evidence="8">
    <location>
        <begin position="252"/>
        <end position="271"/>
    </location>
</feature>
<evidence type="ECO:0000256" key="7">
    <source>
        <dbReference type="ARBA" id="ARBA00023136"/>
    </source>
</evidence>
<feature type="transmembrane region" description="Helical" evidence="8">
    <location>
        <begin position="168"/>
        <end position="186"/>
    </location>
</feature>
<feature type="transmembrane region" description="Helical" evidence="8">
    <location>
        <begin position="313"/>
        <end position="335"/>
    </location>
</feature>
<dbReference type="InterPro" id="IPR036259">
    <property type="entry name" value="MFS_trans_sf"/>
</dbReference>
<dbReference type="GO" id="GO:0042910">
    <property type="term" value="F:xenobiotic transmembrane transporter activity"/>
    <property type="evidence" value="ECO:0007669"/>
    <property type="project" value="InterPro"/>
</dbReference>
<evidence type="ECO:0000256" key="3">
    <source>
        <dbReference type="ARBA" id="ARBA00022448"/>
    </source>
</evidence>
<evidence type="ECO:0000256" key="2">
    <source>
        <dbReference type="ARBA" id="ARBA00006236"/>
    </source>
</evidence>
<feature type="domain" description="Major facilitator superfamily (MFS) profile" evidence="9">
    <location>
        <begin position="13"/>
        <end position="399"/>
    </location>
</feature>
<evidence type="ECO:0000256" key="4">
    <source>
        <dbReference type="ARBA" id="ARBA00022475"/>
    </source>
</evidence>
<dbReference type="InterPro" id="IPR020846">
    <property type="entry name" value="MFS_dom"/>
</dbReference>
<dbReference type="PROSITE" id="PS50850">
    <property type="entry name" value="MFS"/>
    <property type="match status" value="1"/>
</dbReference>
<feature type="transmembrane region" description="Helical" evidence="8">
    <location>
        <begin position="221"/>
        <end position="240"/>
    </location>
</feature>
<dbReference type="CDD" id="cd17320">
    <property type="entry name" value="MFS_MdfA_MDR_like"/>
    <property type="match status" value="1"/>
</dbReference>
<proteinExistence type="inferred from homology"/>
<accession>A0A170PSF5</accession>
<feature type="transmembrane region" description="Helical" evidence="8">
    <location>
        <begin position="198"/>
        <end position="214"/>
    </location>
</feature>
<sequence length="404" mass="43116">MSPSRERMSVAEFASLIALLTSLVALSIDAMLPALPQIAADLAVSDPNDAQLVIGLFLLGNAFGQLLFGPLSDTFGRKPVIVAGLSLFLIGCFVSVIAESFSVLLLGRVLQGVGASGPRTVSMSMVRDLYSGRSMARIMSISMSIFMLVPILAPALGQAIMLLVGWRYIFGTFIVFGVLGLFWLLLRQPETLADEHRRPMQLATLVSGFVTVYRSRAALGYSLAIGTMFGAFIGFLSSVQQIFQDTFAVGKWFPYLFAILALFLGAASLLNSRMVMHFGMKKIVRLAMACSPVVSLVYLVICLSVDDSGLIGFMVWGALCFFGVGLCIGNINALAMEPLGQIAGLGAAVVGFFSSFVAILVGIPLGRAYDGTQLPLIAGFAILGVIGLCLVYWAGRDTTQETEK</sequence>
<feature type="transmembrane region" description="Helical" evidence="8">
    <location>
        <begin position="375"/>
        <end position="395"/>
    </location>
</feature>
<organism evidence="10">
    <name type="scientific">hydrothermal vent metagenome</name>
    <dbReference type="NCBI Taxonomy" id="652676"/>
    <lineage>
        <taxon>unclassified sequences</taxon>
        <taxon>metagenomes</taxon>
        <taxon>ecological metagenomes</taxon>
    </lineage>
</organism>
<evidence type="ECO:0000256" key="1">
    <source>
        <dbReference type="ARBA" id="ARBA00004651"/>
    </source>
</evidence>
<dbReference type="SUPFAM" id="SSF103473">
    <property type="entry name" value="MFS general substrate transporter"/>
    <property type="match status" value="1"/>
</dbReference>
<evidence type="ECO:0000256" key="5">
    <source>
        <dbReference type="ARBA" id="ARBA00022692"/>
    </source>
</evidence>
<feature type="transmembrane region" description="Helical" evidence="8">
    <location>
        <begin position="50"/>
        <end position="68"/>
    </location>
</feature>
<dbReference type="Gene3D" id="1.20.1720.10">
    <property type="entry name" value="Multidrug resistance protein D"/>
    <property type="match status" value="1"/>
</dbReference>
<dbReference type="EMBL" id="CZRL01000120">
    <property type="protein sequence ID" value="CUS55016.1"/>
    <property type="molecule type" value="Genomic_DNA"/>
</dbReference>
<dbReference type="GO" id="GO:0005886">
    <property type="term" value="C:plasma membrane"/>
    <property type="evidence" value="ECO:0007669"/>
    <property type="project" value="UniProtKB-SubCell"/>
</dbReference>
<keyword evidence="4" id="KW-1003">Cell membrane</keyword>
<dbReference type="PANTHER" id="PTHR23502">
    <property type="entry name" value="MAJOR FACILITATOR SUPERFAMILY"/>
    <property type="match status" value="1"/>
</dbReference>
<dbReference type="PANTHER" id="PTHR23502:SF132">
    <property type="entry name" value="POLYAMINE TRANSPORTER 2-RELATED"/>
    <property type="match status" value="1"/>
</dbReference>
<protein>
    <submittedName>
        <fullName evidence="10">MFS family multidrug efflux protein, similarity to bicyclomycin resistance protein Bcr</fullName>
    </submittedName>
</protein>
<dbReference type="NCBIfam" id="TIGR00710">
    <property type="entry name" value="efflux_Bcr_CflA"/>
    <property type="match status" value="1"/>
</dbReference>
<dbReference type="InterPro" id="IPR004812">
    <property type="entry name" value="Efflux_drug-R_Bcr/CmlA"/>
</dbReference>
<dbReference type="AlphaFoldDB" id="A0A170PSF5"/>
<feature type="transmembrane region" description="Helical" evidence="8">
    <location>
        <begin position="80"/>
        <end position="98"/>
    </location>
</feature>
<keyword evidence="5 8" id="KW-0812">Transmembrane</keyword>
<name>A0A170PSF5_9ZZZZ</name>
<keyword evidence="3" id="KW-0813">Transport</keyword>
<dbReference type="Pfam" id="PF07690">
    <property type="entry name" value="MFS_1"/>
    <property type="match status" value="1"/>
</dbReference>
<keyword evidence="7 8" id="KW-0472">Membrane</keyword>